<dbReference type="Pfam" id="PF00550">
    <property type="entry name" value="PP-binding"/>
    <property type="match status" value="1"/>
</dbReference>
<accession>A0A3B0S5E1</accession>
<dbReference type="InterPro" id="IPR009081">
    <property type="entry name" value="PP-bd_ACP"/>
</dbReference>
<evidence type="ECO:0000313" key="2">
    <source>
        <dbReference type="EMBL" id="VAW00098.1"/>
    </source>
</evidence>
<organism evidence="2">
    <name type="scientific">hydrothermal vent metagenome</name>
    <dbReference type="NCBI Taxonomy" id="652676"/>
    <lineage>
        <taxon>unclassified sequences</taxon>
        <taxon>metagenomes</taxon>
        <taxon>ecological metagenomes</taxon>
    </lineage>
</organism>
<proteinExistence type="predicted"/>
<dbReference type="PROSITE" id="PS50075">
    <property type="entry name" value="CARRIER"/>
    <property type="match status" value="1"/>
</dbReference>
<reference evidence="2" key="1">
    <citation type="submission" date="2018-06" db="EMBL/GenBank/DDBJ databases">
        <authorList>
            <person name="Zhirakovskaya E."/>
        </authorList>
    </citation>
    <scope>NUCLEOTIDE SEQUENCE</scope>
</reference>
<dbReference type="EMBL" id="UOEH01000295">
    <property type="protein sequence ID" value="VAW00098.1"/>
    <property type="molecule type" value="Genomic_DNA"/>
</dbReference>
<sequence>MADIDQPLLEIIKDHAVGLTEAPTRQTPIADLGIDSFSIVEIIYEVEEKLGVEVPFNANENPFGEMKSVGDLIDALNTLIEKK</sequence>
<dbReference type="AlphaFoldDB" id="A0A3B0S5E1"/>
<dbReference type="InterPro" id="IPR036736">
    <property type="entry name" value="ACP-like_sf"/>
</dbReference>
<evidence type="ECO:0000259" key="1">
    <source>
        <dbReference type="PROSITE" id="PS50075"/>
    </source>
</evidence>
<protein>
    <recommendedName>
        <fullName evidence="1">Carrier domain-containing protein</fullName>
    </recommendedName>
</protein>
<feature type="domain" description="Carrier" evidence="1">
    <location>
        <begin position="2"/>
        <end position="80"/>
    </location>
</feature>
<gene>
    <name evidence="2" type="ORF">MNBD_ALPHA05-2414</name>
</gene>
<dbReference type="Gene3D" id="1.10.1200.10">
    <property type="entry name" value="ACP-like"/>
    <property type="match status" value="1"/>
</dbReference>
<dbReference type="SUPFAM" id="SSF47336">
    <property type="entry name" value="ACP-like"/>
    <property type="match status" value="1"/>
</dbReference>
<name>A0A3B0S5E1_9ZZZZ</name>